<feature type="compositionally biased region" description="Low complexity" evidence="1">
    <location>
        <begin position="579"/>
        <end position="589"/>
    </location>
</feature>
<name>A0A367ZUB3_9BACT</name>
<feature type="region of interest" description="Disordered" evidence="1">
    <location>
        <begin position="445"/>
        <end position="613"/>
    </location>
</feature>
<feature type="compositionally biased region" description="Basic and acidic residues" evidence="1">
    <location>
        <begin position="118"/>
        <end position="132"/>
    </location>
</feature>
<organism evidence="2 3">
    <name type="scientific">Candidatus Ozemobacter sibiricus</name>
    <dbReference type="NCBI Taxonomy" id="2268124"/>
    <lineage>
        <taxon>Bacteria</taxon>
        <taxon>Candidatus Ozemobacteria</taxon>
        <taxon>Candidatus Ozemobacterales</taxon>
        <taxon>Candidatus Ozemobacteraceae</taxon>
        <taxon>Candidatus Ozemobacter</taxon>
    </lineage>
</organism>
<dbReference type="Proteomes" id="UP000252355">
    <property type="component" value="Unassembled WGS sequence"/>
</dbReference>
<feature type="compositionally biased region" description="Low complexity" evidence="1">
    <location>
        <begin position="537"/>
        <end position="567"/>
    </location>
</feature>
<gene>
    <name evidence="2" type="ORF">OZSIB_0770</name>
</gene>
<feature type="compositionally biased region" description="Low complexity" evidence="1">
    <location>
        <begin position="395"/>
        <end position="422"/>
    </location>
</feature>
<reference evidence="2 3" key="1">
    <citation type="submission" date="2018-05" db="EMBL/GenBank/DDBJ databases">
        <title>A metagenomic window into the 2 km-deep terrestrial subsurface aquifer revealed taxonomically and functionally diverse microbial community comprising novel uncultured bacterial lineages.</title>
        <authorList>
            <person name="Kadnikov V.V."/>
            <person name="Mardanov A.V."/>
            <person name="Beletsky A.V."/>
            <person name="Banks D."/>
            <person name="Pimenov N.V."/>
            <person name="Frank Y.A."/>
            <person name="Karnachuk O.V."/>
            <person name="Ravin N.V."/>
        </authorList>
    </citation>
    <scope>NUCLEOTIDE SEQUENCE [LARGE SCALE GENOMIC DNA]</scope>
    <source>
        <strain evidence="2">BY5</strain>
    </source>
</reference>
<feature type="region of interest" description="Disordered" evidence="1">
    <location>
        <begin position="36"/>
        <end position="84"/>
    </location>
</feature>
<feature type="compositionally biased region" description="Polar residues" evidence="1">
    <location>
        <begin position="604"/>
        <end position="613"/>
    </location>
</feature>
<feature type="compositionally biased region" description="Gly residues" evidence="1">
    <location>
        <begin position="447"/>
        <end position="480"/>
    </location>
</feature>
<dbReference type="AlphaFoldDB" id="A0A367ZUB3"/>
<feature type="compositionally biased region" description="Low complexity" evidence="1">
    <location>
        <begin position="153"/>
        <end position="166"/>
    </location>
</feature>
<feature type="compositionally biased region" description="Polar residues" evidence="1">
    <location>
        <begin position="492"/>
        <end position="504"/>
    </location>
</feature>
<feature type="compositionally biased region" description="Pro residues" evidence="1">
    <location>
        <begin position="215"/>
        <end position="229"/>
    </location>
</feature>
<feature type="region of interest" description="Disordered" evidence="1">
    <location>
        <begin position="372"/>
        <end position="427"/>
    </location>
</feature>
<sequence>MTAHLRWPFALIVFLLVLGCQPLLLAQPAPGSLPWENPNSGFNNPSSGGTSGTSGGDKIETVITTSGGSRDNGKIVSGSGTDQQKGFVNDFLNNAAEKIKNSNGGSGWVWTWQKKWKIGPDGKPMEVKEEWQQGKIGTESKPGQSSGPGGGTSTPAAPPSSSGSTPAAPPKAPPATVSGPGTPGGSPPSGPPAGTPAAPPKAPPAAPPSTGKTSAPPPKAPPAAPPPPAGVEVAPPRLPPAEVQLVIQNPVDQREKGYPKNVFPDQRLPVTPLVDKNPPVPEDTRVKITLDFNKDKIREEDLTLIVTDNEGDTVVPKDEMRAYRHIFRVPDLERYTARVNYKHPLTGREEEIIRVTIPVYPLDFKNRSIDADQRRTSNDDPAPGTFAGGSGAAGGSAAARGQGSAAASSFAGGYDSSSSSEGGVIGQGSRADLSDLYADPSMSLVAGPGGLDGEGGSASGAAGRNGRGANGAGRSGGASGLDGQRLAGLQGANRSNSEPSQGTTAADLPGADASDRSAGRYGSAKGRQSGEPGFRTSASSADESANDAAVDSSAAGGDGAQSSAPGATGHQEPDGMPGTGASYGAAGSGEDTRMAAAQAGSAHFGSSQDGTTTPDRPYLLSLSVKNPVTKAAQSFDFISDPFPTAATVNKNTKLSFALDVSREVDRNSVTIVIFDGNAKKELPLASLGGDVFEHLFAQPTAEAYIWIYGNSRKAPFSYKLSIPVADL</sequence>
<comment type="caution">
    <text evidence="2">The sequence shown here is derived from an EMBL/GenBank/DDBJ whole genome shotgun (WGS) entry which is preliminary data.</text>
</comment>
<accession>A0A367ZUB3</accession>
<proteinExistence type="predicted"/>
<evidence type="ECO:0000313" key="3">
    <source>
        <dbReference type="Proteomes" id="UP000252355"/>
    </source>
</evidence>
<feature type="region of interest" description="Disordered" evidence="1">
    <location>
        <begin position="118"/>
        <end position="236"/>
    </location>
</feature>
<feature type="compositionally biased region" description="Pro residues" evidence="1">
    <location>
        <begin position="185"/>
        <end position="207"/>
    </location>
</feature>
<evidence type="ECO:0000313" key="2">
    <source>
        <dbReference type="EMBL" id="RCK81636.1"/>
    </source>
</evidence>
<feature type="compositionally biased region" description="Low complexity" evidence="1">
    <location>
        <begin position="37"/>
        <end position="48"/>
    </location>
</feature>
<dbReference type="EMBL" id="QOQW01000001">
    <property type="protein sequence ID" value="RCK81636.1"/>
    <property type="molecule type" value="Genomic_DNA"/>
</dbReference>
<dbReference type="PROSITE" id="PS51257">
    <property type="entry name" value="PROKAR_LIPOPROTEIN"/>
    <property type="match status" value="1"/>
</dbReference>
<protein>
    <submittedName>
        <fullName evidence="2">Uncharacterized protein</fullName>
    </submittedName>
</protein>
<evidence type="ECO:0000256" key="1">
    <source>
        <dbReference type="SAM" id="MobiDB-lite"/>
    </source>
</evidence>